<feature type="transmembrane region" description="Helical" evidence="1">
    <location>
        <begin position="110"/>
        <end position="130"/>
    </location>
</feature>
<evidence type="ECO:0000313" key="3">
    <source>
        <dbReference type="EMBL" id="PYH90748.1"/>
    </source>
</evidence>
<dbReference type="EMBL" id="KZ825969">
    <property type="protein sequence ID" value="PYH90748.1"/>
    <property type="molecule type" value="Genomic_DNA"/>
</dbReference>
<evidence type="ECO:0000259" key="2">
    <source>
        <dbReference type="Pfam" id="PF01757"/>
    </source>
</evidence>
<evidence type="ECO:0000256" key="1">
    <source>
        <dbReference type="SAM" id="Phobius"/>
    </source>
</evidence>
<keyword evidence="1" id="KW-1133">Transmembrane helix</keyword>
<feature type="transmembrane region" description="Helical" evidence="1">
    <location>
        <begin position="12"/>
        <end position="34"/>
    </location>
</feature>
<keyword evidence="4" id="KW-1185">Reference proteome</keyword>
<reference evidence="3 4" key="1">
    <citation type="submission" date="2018-02" db="EMBL/GenBank/DDBJ databases">
        <title>The genomes of Aspergillus section Nigri reveals drivers in fungal speciation.</title>
        <authorList>
            <consortium name="DOE Joint Genome Institute"/>
            <person name="Vesth T.C."/>
            <person name="Nybo J."/>
            <person name="Theobald S."/>
            <person name="Brandl J."/>
            <person name="Frisvad J.C."/>
            <person name="Nielsen K.F."/>
            <person name="Lyhne E.K."/>
            <person name="Kogle M.E."/>
            <person name="Kuo A."/>
            <person name="Riley R."/>
            <person name="Clum A."/>
            <person name="Nolan M."/>
            <person name="Lipzen A."/>
            <person name="Salamov A."/>
            <person name="Henrissat B."/>
            <person name="Wiebenga A."/>
            <person name="De vries R.P."/>
            <person name="Grigoriev I.V."/>
            <person name="Mortensen U.H."/>
            <person name="Andersen M.R."/>
            <person name="Baker S.E."/>
        </authorList>
    </citation>
    <scope>NUCLEOTIDE SEQUENCE [LARGE SCALE GENOMIC DNA]</scope>
    <source>
        <strain evidence="3 4">CBS 707.79</strain>
    </source>
</reference>
<feature type="non-terminal residue" evidence="3">
    <location>
        <position position="1"/>
    </location>
</feature>
<feature type="transmembrane region" description="Helical" evidence="1">
    <location>
        <begin position="195"/>
        <end position="213"/>
    </location>
</feature>
<dbReference type="InterPro" id="IPR002656">
    <property type="entry name" value="Acyl_transf_3_dom"/>
</dbReference>
<dbReference type="VEuPathDB" id="FungiDB:BO71DRAFT_285717"/>
<sequence length="424" mass="48735">RPSLRRTSPLDGLRGVAALCVVNYHIISAFHNFVNYGYGLTPEEAHRHNLRLHQLPIIRLAYSGSAPVCIFFVLSGFVLSYRSWQLVRAGKLDSVFPILSSSTFRRLFRLFLPTTFATLITMLLIQIGVWDYPAEVSENHSIITAEIEYHQARLPSLTAQGAHWASMVWNMTNIFEWEETYPRYDVHLWTIPMEYRSSLLLFLVLLVLVRLRYRYRVATLLGLIAYCYGHIRWVMILFLAGSLLAELSLRFDAKPQPKSQTTRITLSAVRALLVLVALYFLSAPDKCIHRTPGYMTLARVIPSWDVRFYRFYPSLGAIILVGVLVHSTKESPFSRLLDLRFVQYLGWVSYSLYIVHGPLMHGLGYRIFPAVWGMTGHEATVPYLVGFVLSWALLMFVVFWVADRFTVAVDDNCIRFGRWLEGKV</sequence>
<feature type="transmembrane region" description="Helical" evidence="1">
    <location>
        <begin position="220"/>
        <end position="244"/>
    </location>
</feature>
<dbReference type="OrthoDB" id="5819582at2759"/>
<dbReference type="Pfam" id="PF01757">
    <property type="entry name" value="Acyl_transf_3"/>
    <property type="match status" value="1"/>
</dbReference>
<dbReference type="PANTHER" id="PTHR23028:SF134">
    <property type="entry name" value="PUTATIVE (AFU_ORTHOLOGUE AFUA_4G08520)-RELATED"/>
    <property type="match status" value="1"/>
</dbReference>
<dbReference type="GO" id="GO:0016747">
    <property type="term" value="F:acyltransferase activity, transferring groups other than amino-acyl groups"/>
    <property type="evidence" value="ECO:0007669"/>
    <property type="project" value="InterPro"/>
</dbReference>
<feature type="transmembrane region" description="Helical" evidence="1">
    <location>
        <begin position="380"/>
        <end position="402"/>
    </location>
</feature>
<dbReference type="Proteomes" id="UP000247810">
    <property type="component" value="Unassembled WGS sequence"/>
</dbReference>
<organism evidence="3 4">
    <name type="scientific">Aspergillus ellipticus CBS 707.79</name>
    <dbReference type="NCBI Taxonomy" id="1448320"/>
    <lineage>
        <taxon>Eukaryota</taxon>
        <taxon>Fungi</taxon>
        <taxon>Dikarya</taxon>
        <taxon>Ascomycota</taxon>
        <taxon>Pezizomycotina</taxon>
        <taxon>Eurotiomycetes</taxon>
        <taxon>Eurotiomycetidae</taxon>
        <taxon>Eurotiales</taxon>
        <taxon>Aspergillaceae</taxon>
        <taxon>Aspergillus</taxon>
        <taxon>Aspergillus subgen. Circumdati</taxon>
    </lineage>
</organism>
<feature type="transmembrane region" description="Helical" evidence="1">
    <location>
        <begin position="309"/>
        <end position="327"/>
    </location>
</feature>
<dbReference type="PANTHER" id="PTHR23028">
    <property type="entry name" value="ACETYLTRANSFERASE"/>
    <property type="match status" value="1"/>
</dbReference>
<dbReference type="AlphaFoldDB" id="A0A319DRK5"/>
<name>A0A319DRK5_9EURO</name>
<feature type="domain" description="Acyltransferase 3" evidence="2">
    <location>
        <begin position="10"/>
        <end position="402"/>
    </location>
</feature>
<accession>A0A319DRK5</accession>
<feature type="non-terminal residue" evidence="3">
    <location>
        <position position="424"/>
    </location>
</feature>
<protein>
    <recommendedName>
        <fullName evidence="2">Acyltransferase 3 domain-containing protein</fullName>
    </recommendedName>
</protein>
<evidence type="ECO:0000313" key="4">
    <source>
        <dbReference type="Proteomes" id="UP000247810"/>
    </source>
</evidence>
<feature type="transmembrane region" description="Helical" evidence="1">
    <location>
        <begin position="264"/>
        <end position="281"/>
    </location>
</feature>
<gene>
    <name evidence="3" type="ORF">BO71DRAFT_285717</name>
</gene>
<dbReference type="STRING" id="1448320.A0A319DRK5"/>
<keyword evidence="1" id="KW-0812">Transmembrane</keyword>
<dbReference type="InterPro" id="IPR050879">
    <property type="entry name" value="Acyltransferase_3"/>
</dbReference>
<feature type="transmembrane region" description="Helical" evidence="1">
    <location>
        <begin position="347"/>
        <end position="368"/>
    </location>
</feature>
<keyword evidence="1" id="KW-0472">Membrane</keyword>
<proteinExistence type="predicted"/>
<feature type="transmembrane region" description="Helical" evidence="1">
    <location>
        <begin position="60"/>
        <end position="81"/>
    </location>
</feature>